<feature type="transmembrane region" description="Helical" evidence="13">
    <location>
        <begin position="763"/>
        <end position="788"/>
    </location>
</feature>
<dbReference type="EC" id="2.7.13.3" evidence="2"/>
<keyword evidence="13" id="KW-0812">Transmembrane</keyword>
<keyword evidence="5" id="KW-0547">Nucleotide-binding</keyword>
<dbReference type="PROSITE" id="PS00041">
    <property type="entry name" value="HTH_ARAC_FAMILY_1"/>
    <property type="match status" value="1"/>
</dbReference>
<dbReference type="GO" id="GO:0043565">
    <property type="term" value="F:sequence-specific DNA binding"/>
    <property type="evidence" value="ECO:0007669"/>
    <property type="project" value="InterPro"/>
</dbReference>
<dbReference type="GO" id="GO:0000155">
    <property type="term" value="F:phosphorelay sensor kinase activity"/>
    <property type="evidence" value="ECO:0007669"/>
    <property type="project" value="InterPro"/>
</dbReference>
<evidence type="ECO:0000256" key="1">
    <source>
        <dbReference type="ARBA" id="ARBA00000085"/>
    </source>
</evidence>
<gene>
    <name evidence="17" type="ORF">F2Z07_07990</name>
</gene>
<evidence type="ECO:0000256" key="11">
    <source>
        <dbReference type="ARBA" id="ARBA00023163"/>
    </source>
</evidence>
<dbReference type="SUPFAM" id="SSF46689">
    <property type="entry name" value="Homeodomain-like"/>
    <property type="match status" value="1"/>
</dbReference>
<keyword evidence="7" id="KW-0067">ATP-binding</keyword>
<keyword evidence="11" id="KW-0804">Transcription</keyword>
<sequence>MKNISFVLMFIPLISFAQTYKYIGIEDGLSNRRIFDIQKDSKGYMWFLTNEGMDRYDGKEIRHYKLLDESKSLTSSIYLGWLYKGDEGRLWVISKKGGVFYYDELYDRFKVVYKLSDASEGVTCGYMDHSDNIWLCGKDSIVLYNIKDTGIRKVANVMHGNVQMVEQVDSSHFFIATERGIRFTELKNNALRVIPIESLCDISSQVNELYFHSASQKLFVGTFEEGIFAFDMNTRQIVRSSIDLSDVNITRICPLNEKELLIATEGMGIHKVDVNTCVTHPYITADYESNNTMNGNNINVVYIDEEKRIWLANYPTGVTIVDNRYKNYYWIKHSIGNQQSLVNDQVHSVIEDSDGDLWFGTSNGISLYNRQTKKWHSFLSSTDHHLKDKNHIFITLCEVSPGIIWAGGYTSGLYKINKESLSVEYFSPFLLTSINMQPDKYIRGMIKDSQGYIWSGGFYNLKCFDLKDNSVRLYPGVSSITAIAEKDSRHMWIGTVAGLYLLDRDSGDYQYIAMPVESSYINTLYQSADGLLYIGTNGSGVLTYDHRNKNFVHYYTGNCALVSNNIYTILPEMDGCIIMSTEDGITSFQIKDKTFHNRTSEQGLLSACFNPSSGTLCRNGGFVLGSTDGAVEFPEKLRFPTYVYKKMILSDFQISYQPVYPGDEDSPLEKDINETQVLKLNYDQNTFSLVLSSINYDYPSNVLFSWKLDGFYNEWSQPGTSNLIRYTSLDPGKYTLRIRAVSKEEQQLVFEERVLTIMIARPLWLSFWAILGYVILALSLFVIIYRVLNLKKQKKISDEKTRFFINTAHDIRTPLTLIKAPLEELFEKESFSDRGKKRMKIALRNVDVLLRLTTNLINFERTDVYSSELFIAQYDLKSYLQDVCDTFRSYAAFKHLDFTCDCNVEEGLEVWFDKEKMDSILKNLISNAMKYTPEYGMVRVSVQENKDTWKLEVKDTGIGISSKEHNKLFKMHFRGVNAINSKITGSGIGLMLTRKLIRLHGGEIEVKSVEHQGTTIKVTFLKGREHLRKCIQIEPEREMKKGRMDEIAVADHSGKSSEIVDNGALPRILVVEDNDELRTYLIDSLSDIYNVQACCNGKEACIIVKEFWPELILSDIMMPEMGGDELCVTIKGDIETSHIPILLLTALGDERNILEGLKVGADDYITKPFNLKILRARIANLLANRALLREKYGSLNMTAEILEEPVGKNCLNALDWKFISGVRKNVEDNLDDPDFTVDSLCSLQNMSRSSFYNKLKALTGQAPADYIRLIRLNRAAELLKEGGKSVSEVAEMTGFCDGKYFREVFKKHFKVSPSRYGKEEPLRVDAE</sequence>
<dbReference type="InterPro" id="IPR004358">
    <property type="entry name" value="Sig_transdc_His_kin-like_C"/>
</dbReference>
<feature type="modified residue" description="4-aspartylphosphate" evidence="12">
    <location>
        <position position="1115"/>
    </location>
</feature>
<dbReference type="Gene3D" id="3.40.50.2300">
    <property type="match status" value="1"/>
</dbReference>
<dbReference type="InterPro" id="IPR009057">
    <property type="entry name" value="Homeodomain-like_sf"/>
</dbReference>
<dbReference type="InterPro" id="IPR011110">
    <property type="entry name" value="Reg_prop"/>
</dbReference>
<dbReference type="InterPro" id="IPR003594">
    <property type="entry name" value="HATPase_dom"/>
</dbReference>
<dbReference type="SMART" id="SM00387">
    <property type="entry name" value="HATPase_c"/>
    <property type="match status" value="1"/>
</dbReference>
<dbReference type="InterPro" id="IPR015943">
    <property type="entry name" value="WD40/YVTN_repeat-like_dom_sf"/>
</dbReference>
<dbReference type="SUPFAM" id="SSF50998">
    <property type="entry name" value="Quinoprotein alcohol dehydrogenase-like"/>
    <property type="match status" value="1"/>
</dbReference>
<dbReference type="GO" id="GO:0005524">
    <property type="term" value="F:ATP binding"/>
    <property type="evidence" value="ECO:0007669"/>
    <property type="project" value="UniProtKB-KW"/>
</dbReference>
<feature type="domain" description="Response regulatory" evidence="16">
    <location>
        <begin position="1067"/>
        <end position="1182"/>
    </location>
</feature>
<dbReference type="CDD" id="cd00082">
    <property type="entry name" value="HisKA"/>
    <property type="match status" value="1"/>
</dbReference>
<organism evidence="17 18">
    <name type="scientific">Phocaeicola dorei</name>
    <dbReference type="NCBI Taxonomy" id="357276"/>
    <lineage>
        <taxon>Bacteria</taxon>
        <taxon>Pseudomonadati</taxon>
        <taxon>Bacteroidota</taxon>
        <taxon>Bacteroidia</taxon>
        <taxon>Bacteroidales</taxon>
        <taxon>Bacteroidaceae</taxon>
        <taxon>Phocaeicola</taxon>
    </lineage>
</organism>
<evidence type="ECO:0000313" key="17">
    <source>
        <dbReference type="EMBL" id="KAA5320642.1"/>
    </source>
</evidence>
<dbReference type="Pfam" id="PF02518">
    <property type="entry name" value="HATPase_c"/>
    <property type="match status" value="1"/>
</dbReference>
<dbReference type="Pfam" id="PF00512">
    <property type="entry name" value="HisKA"/>
    <property type="match status" value="1"/>
</dbReference>
<dbReference type="Pfam" id="PF12833">
    <property type="entry name" value="HTH_18"/>
    <property type="match status" value="1"/>
</dbReference>
<dbReference type="Gene3D" id="1.10.10.60">
    <property type="entry name" value="Homeodomain-like"/>
    <property type="match status" value="1"/>
</dbReference>
<comment type="caution">
    <text evidence="17">The sequence shown here is derived from an EMBL/GenBank/DDBJ whole genome shotgun (WGS) entry which is preliminary data.</text>
</comment>
<evidence type="ECO:0000259" key="15">
    <source>
        <dbReference type="PROSITE" id="PS50109"/>
    </source>
</evidence>
<evidence type="ECO:0000256" key="5">
    <source>
        <dbReference type="ARBA" id="ARBA00022741"/>
    </source>
</evidence>
<dbReference type="Proteomes" id="UP000481700">
    <property type="component" value="Unassembled WGS sequence"/>
</dbReference>
<dbReference type="Gene3D" id="3.30.565.10">
    <property type="entry name" value="Histidine kinase-like ATPase, C-terminal domain"/>
    <property type="match status" value="1"/>
</dbReference>
<dbReference type="SUPFAM" id="SSF63829">
    <property type="entry name" value="Calcium-dependent phosphotriesterase"/>
    <property type="match status" value="1"/>
</dbReference>
<evidence type="ECO:0000256" key="7">
    <source>
        <dbReference type="ARBA" id="ARBA00022840"/>
    </source>
</evidence>
<dbReference type="InterPro" id="IPR018060">
    <property type="entry name" value="HTH_AraC"/>
</dbReference>
<comment type="catalytic activity">
    <reaction evidence="1">
        <text>ATP + protein L-histidine = ADP + protein N-phospho-L-histidine.</text>
        <dbReference type="EC" id="2.7.13.3"/>
    </reaction>
</comment>
<evidence type="ECO:0000313" key="18">
    <source>
        <dbReference type="Proteomes" id="UP000481700"/>
    </source>
</evidence>
<evidence type="ECO:0000256" key="13">
    <source>
        <dbReference type="SAM" id="Phobius"/>
    </source>
</evidence>
<name>A0A6L3IT75_9BACT</name>
<dbReference type="InterPro" id="IPR011006">
    <property type="entry name" value="CheY-like_superfamily"/>
</dbReference>
<dbReference type="FunFam" id="3.30.565.10:FF:000037">
    <property type="entry name" value="Hybrid sensor histidine kinase/response regulator"/>
    <property type="match status" value="1"/>
</dbReference>
<evidence type="ECO:0000259" key="16">
    <source>
        <dbReference type="PROSITE" id="PS50110"/>
    </source>
</evidence>
<dbReference type="PANTHER" id="PTHR43547">
    <property type="entry name" value="TWO-COMPONENT HISTIDINE KINASE"/>
    <property type="match status" value="1"/>
</dbReference>
<dbReference type="InterPro" id="IPR013783">
    <property type="entry name" value="Ig-like_fold"/>
</dbReference>
<protein>
    <recommendedName>
        <fullName evidence="2">histidine kinase</fullName>
        <ecNumber evidence="2">2.7.13.3</ecNumber>
    </recommendedName>
</protein>
<evidence type="ECO:0000256" key="12">
    <source>
        <dbReference type="PROSITE-ProRule" id="PRU00169"/>
    </source>
</evidence>
<dbReference type="SUPFAM" id="SSF47384">
    <property type="entry name" value="Homodimeric domain of signal transducing histidine kinase"/>
    <property type="match status" value="1"/>
</dbReference>
<dbReference type="InterPro" id="IPR005467">
    <property type="entry name" value="His_kinase_dom"/>
</dbReference>
<keyword evidence="10" id="KW-0238">DNA-binding</keyword>
<evidence type="ECO:0000256" key="2">
    <source>
        <dbReference type="ARBA" id="ARBA00012438"/>
    </source>
</evidence>
<feature type="domain" description="HTH araC/xylS-type" evidence="14">
    <location>
        <begin position="1220"/>
        <end position="1319"/>
    </location>
</feature>
<dbReference type="PRINTS" id="PR00344">
    <property type="entry name" value="BCTRLSENSOR"/>
</dbReference>
<keyword evidence="13" id="KW-0472">Membrane</keyword>
<evidence type="ECO:0000259" key="14">
    <source>
        <dbReference type="PROSITE" id="PS01124"/>
    </source>
</evidence>
<keyword evidence="9" id="KW-0805">Transcription regulation</keyword>
<dbReference type="PROSITE" id="PS01124">
    <property type="entry name" value="HTH_ARAC_FAMILY_2"/>
    <property type="match status" value="1"/>
</dbReference>
<dbReference type="Gene3D" id="1.10.287.130">
    <property type="match status" value="1"/>
</dbReference>
<keyword evidence="8" id="KW-0902">Two-component regulatory system</keyword>
<dbReference type="SMART" id="SM00388">
    <property type="entry name" value="HisKA"/>
    <property type="match status" value="1"/>
</dbReference>
<dbReference type="InterPro" id="IPR018062">
    <property type="entry name" value="HTH_AraC-typ_CS"/>
</dbReference>
<evidence type="ECO:0000256" key="10">
    <source>
        <dbReference type="ARBA" id="ARBA00023125"/>
    </source>
</evidence>
<dbReference type="SUPFAM" id="SSF50969">
    <property type="entry name" value="YVTN repeat-like/Quinoprotein amine dehydrogenase"/>
    <property type="match status" value="1"/>
</dbReference>
<dbReference type="RefSeq" id="WP_120010870.1">
    <property type="nucleotide sequence ID" value="NZ_BAABYF010000001.1"/>
</dbReference>
<dbReference type="FunFam" id="1.10.10.60:FF:000284">
    <property type="entry name" value="Two-component system sensor histidine kinase/response regulator"/>
    <property type="match status" value="1"/>
</dbReference>
<dbReference type="SUPFAM" id="SSF55874">
    <property type="entry name" value="ATPase domain of HSP90 chaperone/DNA topoisomerase II/histidine kinase"/>
    <property type="match status" value="1"/>
</dbReference>
<dbReference type="InterPro" id="IPR011044">
    <property type="entry name" value="Quino_amine_DH_bsu"/>
</dbReference>
<dbReference type="SMART" id="SM00448">
    <property type="entry name" value="REC"/>
    <property type="match status" value="1"/>
</dbReference>
<reference evidence="17 18" key="1">
    <citation type="journal article" date="2019" name="Nat. Med.">
        <title>A library of human gut bacterial isolates paired with longitudinal multiomics data enables mechanistic microbiome research.</title>
        <authorList>
            <person name="Poyet M."/>
            <person name="Groussin M."/>
            <person name="Gibbons S.M."/>
            <person name="Avila-Pacheco J."/>
            <person name="Jiang X."/>
            <person name="Kearney S.M."/>
            <person name="Perrotta A.R."/>
            <person name="Berdy B."/>
            <person name="Zhao S."/>
            <person name="Lieberman T.D."/>
            <person name="Swanson P.K."/>
            <person name="Smith M."/>
            <person name="Roesemann S."/>
            <person name="Alexander J.E."/>
            <person name="Rich S.A."/>
            <person name="Livny J."/>
            <person name="Vlamakis H."/>
            <person name="Clish C."/>
            <person name="Bullock K."/>
            <person name="Deik A."/>
            <person name="Scott J."/>
            <person name="Pierce K.A."/>
            <person name="Xavier R.J."/>
            <person name="Alm E.J."/>
        </authorList>
    </citation>
    <scope>NUCLEOTIDE SEQUENCE [LARGE SCALE GENOMIC DNA]</scope>
    <source>
        <strain evidence="17 18">BIOML-A25</strain>
    </source>
</reference>
<dbReference type="InterPro" id="IPR001789">
    <property type="entry name" value="Sig_transdc_resp-reg_receiver"/>
</dbReference>
<evidence type="ECO:0000256" key="3">
    <source>
        <dbReference type="ARBA" id="ARBA00022553"/>
    </source>
</evidence>
<keyword evidence="4" id="KW-0808">Transferase</keyword>
<dbReference type="Gene3D" id="2.60.40.10">
    <property type="entry name" value="Immunoglobulins"/>
    <property type="match status" value="1"/>
</dbReference>
<dbReference type="InterPro" id="IPR036097">
    <property type="entry name" value="HisK_dim/P_sf"/>
</dbReference>
<dbReference type="InterPro" id="IPR036890">
    <property type="entry name" value="HATPase_C_sf"/>
</dbReference>
<evidence type="ECO:0000256" key="8">
    <source>
        <dbReference type="ARBA" id="ARBA00023012"/>
    </source>
</evidence>
<dbReference type="GO" id="GO:0003700">
    <property type="term" value="F:DNA-binding transcription factor activity"/>
    <property type="evidence" value="ECO:0007669"/>
    <property type="project" value="InterPro"/>
</dbReference>
<dbReference type="InterPro" id="IPR003661">
    <property type="entry name" value="HisK_dim/P_dom"/>
</dbReference>
<dbReference type="FunFam" id="3.40.50.2300:FF:000138">
    <property type="entry name" value="Two-component system sensor histidine kinase/response regulator"/>
    <property type="match status" value="1"/>
</dbReference>
<dbReference type="FunFam" id="2.60.40.10:FF:000791">
    <property type="entry name" value="Two-component system sensor histidine kinase/response regulator"/>
    <property type="match status" value="1"/>
</dbReference>
<evidence type="ECO:0000256" key="4">
    <source>
        <dbReference type="ARBA" id="ARBA00022679"/>
    </source>
</evidence>
<dbReference type="Pfam" id="PF00072">
    <property type="entry name" value="Response_reg"/>
    <property type="match status" value="1"/>
</dbReference>
<dbReference type="Pfam" id="PF07495">
    <property type="entry name" value="Y_Y_Y"/>
    <property type="match status" value="1"/>
</dbReference>
<dbReference type="Pfam" id="PF07494">
    <property type="entry name" value="Reg_prop"/>
    <property type="match status" value="2"/>
</dbReference>
<proteinExistence type="predicted"/>
<feature type="domain" description="Histidine kinase" evidence="15">
    <location>
        <begin position="806"/>
        <end position="1024"/>
    </location>
</feature>
<dbReference type="SMART" id="SM00342">
    <property type="entry name" value="HTH_ARAC"/>
    <property type="match status" value="1"/>
</dbReference>
<keyword evidence="3 12" id="KW-0597">Phosphoprotein</keyword>
<dbReference type="PROSITE" id="PS50109">
    <property type="entry name" value="HIS_KIN"/>
    <property type="match status" value="1"/>
</dbReference>
<dbReference type="PROSITE" id="PS50110">
    <property type="entry name" value="RESPONSE_REGULATORY"/>
    <property type="match status" value="1"/>
</dbReference>
<dbReference type="InterPro" id="IPR011123">
    <property type="entry name" value="Y_Y_Y"/>
</dbReference>
<dbReference type="EMBL" id="VVZV01000008">
    <property type="protein sequence ID" value="KAA5320642.1"/>
    <property type="molecule type" value="Genomic_DNA"/>
</dbReference>
<dbReference type="PANTHER" id="PTHR43547:SF2">
    <property type="entry name" value="HYBRID SIGNAL TRANSDUCTION HISTIDINE KINASE C"/>
    <property type="match status" value="1"/>
</dbReference>
<keyword evidence="13" id="KW-1133">Transmembrane helix</keyword>
<dbReference type="Gene3D" id="2.130.10.10">
    <property type="entry name" value="YVTN repeat-like/Quinoprotein amine dehydrogenase"/>
    <property type="match status" value="3"/>
</dbReference>
<accession>A0A6L3IT75</accession>
<evidence type="ECO:0000256" key="6">
    <source>
        <dbReference type="ARBA" id="ARBA00022777"/>
    </source>
</evidence>
<dbReference type="InterPro" id="IPR011047">
    <property type="entry name" value="Quinoprotein_ADH-like_sf"/>
</dbReference>
<dbReference type="FunFam" id="2.130.10.10:FF:001991">
    <property type="entry name" value="Two-component system sensor histidine kinase/response regulator, hybrid (One-component system)"/>
    <property type="match status" value="1"/>
</dbReference>
<dbReference type="SUPFAM" id="SSF52172">
    <property type="entry name" value="CheY-like"/>
    <property type="match status" value="1"/>
</dbReference>
<evidence type="ECO:0000256" key="9">
    <source>
        <dbReference type="ARBA" id="ARBA00023015"/>
    </source>
</evidence>
<keyword evidence="6" id="KW-0418">Kinase</keyword>